<reference evidence="1" key="2">
    <citation type="submission" date="2025-09" db="UniProtKB">
        <authorList>
            <consortium name="Ensembl"/>
        </authorList>
    </citation>
    <scope>IDENTIFICATION</scope>
</reference>
<name>A0A3B4A1R5_9GOBI</name>
<dbReference type="AlphaFoldDB" id="A0A3B4A1R5"/>
<proteinExistence type="predicted"/>
<accession>A0A3B4A1R5</accession>
<sequence>LSQDKIRIMGIDLGHNRKEQVLEQLTKELRQVNLQQFIQQTGTRVTVLHAQSALETGNGKCTLPPNQTPTCPISSNFNPEGIYV</sequence>
<reference evidence="1" key="1">
    <citation type="submission" date="2025-08" db="UniProtKB">
        <authorList>
            <consortium name="Ensembl"/>
        </authorList>
    </citation>
    <scope>IDENTIFICATION</scope>
</reference>
<dbReference type="Ensembl" id="ENSPMGT00000011140.1">
    <property type="protein sequence ID" value="ENSPMGP00000010446.1"/>
    <property type="gene ID" value="ENSPMGG00000008638.1"/>
</dbReference>
<keyword evidence="2" id="KW-1185">Reference proteome</keyword>
<dbReference type="STRING" id="409849.ENSPMGP00000010446"/>
<organism evidence="1 2">
    <name type="scientific">Periophthalmus magnuspinnatus</name>
    <dbReference type="NCBI Taxonomy" id="409849"/>
    <lineage>
        <taxon>Eukaryota</taxon>
        <taxon>Metazoa</taxon>
        <taxon>Chordata</taxon>
        <taxon>Craniata</taxon>
        <taxon>Vertebrata</taxon>
        <taxon>Euteleostomi</taxon>
        <taxon>Actinopterygii</taxon>
        <taxon>Neopterygii</taxon>
        <taxon>Teleostei</taxon>
        <taxon>Neoteleostei</taxon>
        <taxon>Acanthomorphata</taxon>
        <taxon>Gobiaria</taxon>
        <taxon>Gobiiformes</taxon>
        <taxon>Gobioidei</taxon>
        <taxon>Gobiidae</taxon>
        <taxon>Oxudercinae</taxon>
        <taxon>Periophthalmus</taxon>
    </lineage>
</organism>
<evidence type="ECO:0000313" key="2">
    <source>
        <dbReference type="Proteomes" id="UP000261520"/>
    </source>
</evidence>
<protein>
    <submittedName>
        <fullName evidence="1">Uncharacterized protein</fullName>
    </submittedName>
</protein>
<dbReference type="Proteomes" id="UP000261520">
    <property type="component" value="Unplaced"/>
</dbReference>
<evidence type="ECO:0000313" key="1">
    <source>
        <dbReference type="Ensembl" id="ENSPMGP00000010446.1"/>
    </source>
</evidence>